<dbReference type="SUPFAM" id="SSF53474">
    <property type="entry name" value="alpha/beta-Hydrolases"/>
    <property type="match status" value="1"/>
</dbReference>
<feature type="domain" description="Thioesterase" evidence="2">
    <location>
        <begin position="30"/>
        <end position="248"/>
    </location>
</feature>
<dbReference type="GO" id="GO:0008610">
    <property type="term" value="P:lipid biosynthetic process"/>
    <property type="evidence" value="ECO:0007669"/>
    <property type="project" value="TreeGrafter"/>
</dbReference>
<name>A0A543N990_9ACTN</name>
<organism evidence="3 4">
    <name type="scientific">Haloactinospora alba</name>
    <dbReference type="NCBI Taxonomy" id="405555"/>
    <lineage>
        <taxon>Bacteria</taxon>
        <taxon>Bacillati</taxon>
        <taxon>Actinomycetota</taxon>
        <taxon>Actinomycetes</taxon>
        <taxon>Streptosporangiales</taxon>
        <taxon>Nocardiopsidaceae</taxon>
        <taxon>Haloactinospora</taxon>
    </lineage>
</organism>
<dbReference type="AlphaFoldDB" id="A0A543N990"/>
<evidence type="ECO:0000313" key="3">
    <source>
        <dbReference type="EMBL" id="TQN28377.1"/>
    </source>
</evidence>
<proteinExistence type="inferred from homology"/>
<dbReference type="PANTHER" id="PTHR11487">
    <property type="entry name" value="THIOESTERASE"/>
    <property type="match status" value="1"/>
</dbReference>
<dbReference type="Pfam" id="PF00975">
    <property type="entry name" value="Thioesterase"/>
    <property type="match status" value="1"/>
</dbReference>
<comment type="caution">
    <text evidence="3">The sequence shown here is derived from an EMBL/GenBank/DDBJ whole genome shotgun (WGS) entry which is preliminary data.</text>
</comment>
<dbReference type="EMBL" id="VFQC01000002">
    <property type="protein sequence ID" value="TQN28377.1"/>
    <property type="molecule type" value="Genomic_DNA"/>
</dbReference>
<evidence type="ECO:0000256" key="1">
    <source>
        <dbReference type="ARBA" id="ARBA00007169"/>
    </source>
</evidence>
<evidence type="ECO:0000313" key="4">
    <source>
        <dbReference type="Proteomes" id="UP000317422"/>
    </source>
</evidence>
<protein>
    <submittedName>
        <fullName evidence="3">Surfactin synthase thioesterase subunit</fullName>
    </submittedName>
</protein>
<comment type="similarity">
    <text evidence="1">Belongs to the thioesterase family.</text>
</comment>
<keyword evidence="4" id="KW-1185">Reference proteome</keyword>
<gene>
    <name evidence="3" type="ORF">FHX37_3714</name>
</gene>
<dbReference type="PANTHER" id="PTHR11487:SF0">
    <property type="entry name" value="S-ACYL FATTY ACID SYNTHASE THIOESTERASE, MEDIUM CHAIN"/>
    <property type="match status" value="1"/>
</dbReference>
<dbReference type="RefSeq" id="WP_141925437.1">
    <property type="nucleotide sequence ID" value="NZ_VFQC01000002.1"/>
</dbReference>
<dbReference type="InterPro" id="IPR001031">
    <property type="entry name" value="Thioesterase"/>
</dbReference>
<dbReference type="Gene3D" id="3.40.50.1820">
    <property type="entry name" value="alpha/beta hydrolase"/>
    <property type="match status" value="1"/>
</dbReference>
<dbReference type="Proteomes" id="UP000317422">
    <property type="component" value="Unassembled WGS sequence"/>
</dbReference>
<reference evidence="3 4" key="1">
    <citation type="submission" date="2019-06" db="EMBL/GenBank/DDBJ databases">
        <title>Sequencing the genomes of 1000 actinobacteria strains.</title>
        <authorList>
            <person name="Klenk H.-P."/>
        </authorList>
    </citation>
    <scope>NUCLEOTIDE SEQUENCE [LARGE SCALE GENOMIC DNA]</scope>
    <source>
        <strain evidence="3 4">DSM 45015</strain>
    </source>
</reference>
<sequence length="264" mass="29149">MTAPRHPASPRAGEPWFDHRLRFPAARYSLYCFPFAGGSASYYADWAGAIADSTELVPIQLPGRGTRMAEPPVTDLAAVADAIAARIAAERTVPLLFGHSMGAIIAFETARRLESMRRPAAYLVVSGRPAPSNARPRTPVSALAREELVRVLRAYGSAAEEVLEHEELLDLLLPMIRADFAMIERYRYQPGPPLSCPIQAWCGDRDPEVAPEAMQGWEEETAERFDLFVRSGGHFFLTQHHAEVLRRLRLGVADWENGAADAPC</sequence>
<accession>A0A543N990</accession>
<dbReference type="InterPro" id="IPR012223">
    <property type="entry name" value="TEII"/>
</dbReference>
<evidence type="ECO:0000259" key="2">
    <source>
        <dbReference type="Pfam" id="PF00975"/>
    </source>
</evidence>
<dbReference type="OrthoDB" id="8480037at2"/>
<dbReference type="InterPro" id="IPR029058">
    <property type="entry name" value="AB_hydrolase_fold"/>
</dbReference>